<dbReference type="AlphaFoldDB" id="A0AAE0VTM5"/>
<reference evidence="1" key="2">
    <citation type="journal article" date="2021" name="Genome Biol. Evol.">
        <title>Developing a high-quality reference genome for a parasitic bivalve with doubly uniparental inheritance (Bivalvia: Unionida).</title>
        <authorList>
            <person name="Smith C.H."/>
        </authorList>
    </citation>
    <scope>NUCLEOTIDE SEQUENCE</scope>
    <source>
        <strain evidence="1">CHS0354</strain>
        <tissue evidence="1">Mantle</tissue>
    </source>
</reference>
<evidence type="ECO:0000313" key="2">
    <source>
        <dbReference type="Proteomes" id="UP001195483"/>
    </source>
</evidence>
<keyword evidence="2" id="KW-1185">Reference proteome</keyword>
<evidence type="ECO:0000313" key="1">
    <source>
        <dbReference type="EMBL" id="KAK3588737.1"/>
    </source>
</evidence>
<comment type="caution">
    <text evidence="1">The sequence shown here is derived from an EMBL/GenBank/DDBJ whole genome shotgun (WGS) entry which is preliminary data.</text>
</comment>
<reference evidence="1" key="3">
    <citation type="submission" date="2023-05" db="EMBL/GenBank/DDBJ databases">
        <authorList>
            <person name="Smith C.H."/>
        </authorList>
    </citation>
    <scope>NUCLEOTIDE SEQUENCE</scope>
    <source>
        <strain evidence="1">CHS0354</strain>
        <tissue evidence="1">Mantle</tissue>
    </source>
</reference>
<accession>A0AAE0VTM5</accession>
<proteinExistence type="predicted"/>
<reference evidence="1" key="1">
    <citation type="journal article" date="2021" name="Genome Biol. Evol.">
        <title>A High-Quality Reference Genome for a Parasitic Bivalve with Doubly Uniparental Inheritance (Bivalvia: Unionida).</title>
        <authorList>
            <person name="Smith C.H."/>
        </authorList>
    </citation>
    <scope>NUCLEOTIDE SEQUENCE</scope>
    <source>
        <strain evidence="1">CHS0354</strain>
    </source>
</reference>
<name>A0AAE0VTM5_9BIVA</name>
<sequence>MTVASRRSAGISSLSHAVRILMSSSNSPGGLLLYDQGLAWLFQSPSKKCKKELV</sequence>
<gene>
    <name evidence="1" type="ORF">CHS0354_019205</name>
</gene>
<dbReference type="Proteomes" id="UP001195483">
    <property type="component" value="Unassembled WGS sequence"/>
</dbReference>
<protein>
    <submittedName>
        <fullName evidence="1">Uncharacterized protein</fullName>
    </submittedName>
</protein>
<organism evidence="1 2">
    <name type="scientific">Potamilus streckersoni</name>
    <dbReference type="NCBI Taxonomy" id="2493646"/>
    <lineage>
        <taxon>Eukaryota</taxon>
        <taxon>Metazoa</taxon>
        <taxon>Spiralia</taxon>
        <taxon>Lophotrochozoa</taxon>
        <taxon>Mollusca</taxon>
        <taxon>Bivalvia</taxon>
        <taxon>Autobranchia</taxon>
        <taxon>Heteroconchia</taxon>
        <taxon>Palaeoheterodonta</taxon>
        <taxon>Unionida</taxon>
        <taxon>Unionoidea</taxon>
        <taxon>Unionidae</taxon>
        <taxon>Ambleminae</taxon>
        <taxon>Lampsilini</taxon>
        <taxon>Potamilus</taxon>
    </lineage>
</organism>
<dbReference type="EMBL" id="JAEAOA010001188">
    <property type="protein sequence ID" value="KAK3588737.1"/>
    <property type="molecule type" value="Genomic_DNA"/>
</dbReference>